<evidence type="ECO:0000313" key="1">
    <source>
        <dbReference type="EMBL" id="AKA69880.1"/>
    </source>
</evidence>
<evidence type="ECO:0000313" key="2">
    <source>
        <dbReference type="Proteomes" id="UP000033115"/>
    </source>
</evidence>
<name>A0A0E3K0E0_CLOSL</name>
<dbReference type="Proteomes" id="UP000033115">
    <property type="component" value="Chromosome"/>
</dbReference>
<dbReference type="HOGENOM" id="CLU_157165_0_0_9"/>
<accession>A0A0E3K0E0</accession>
<proteinExistence type="predicted"/>
<protein>
    <submittedName>
        <fullName evidence="1">Uncharacterized protein</fullName>
    </submittedName>
</protein>
<dbReference type="STRING" id="1548.CSCA_2755"/>
<dbReference type="KEGG" id="csq:CSCA_2755"/>
<dbReference type="AlphaFoldDB" id="A0A0E3K0E0"/>
<reference evidence="1 2" key="1">
    <citation type="journal article" date="2015" name="J. Biotechnol.">
        <title>Complete genome sequence of a malodorant-producing acetogen, Clostridium scatologenes ATCC 25775(T).</title>
        <authorList>
            <person name="Zhu Z."/>
            <person name="Guo T."/>
            <person name="Zheng H."/>
            <person name="Song T."/>
            <person name="Ouyang P."/>
            <person name="Xie J."/>
        </authorList>
    </citation>
    <scope>NUCLEOTIDE SEQUENCE [LARGE SCALE GENOMIC DNA]</scope>
    <source>
        <strain evidence="1 2">ATCC 25775</strain>
    </source>
</reference>
<dbReference type="RefSeq" id="WP_029161531.1">
    <property type="nucleotide sequence ID" value="NZ_CP009933.1"/>
</dbReference>
<dbReference type="EMBL" id="CP009933">
    <property type="protein sequence ID" value="AKA69880.1"/>
    <property type="molecule type" value="Genomic_DNA"/>
</dbReference>
<keyword evidence="2" id="KW-1185">Reference proteome</keyword>
<gene>
    <name evidence="1" type="ORF">CSCA_2755</name>
</gene>
<organism evidence="1 2">
    <name type="scientific">Clostridium scatologenes</name>
    <dbReference type="NCBI Taxonomy" id="1548"/>
    <lineage>
        <taxon>Bacteria</taxon>
        <taxon>Bacillati</taxon>
        <taxon>Bacillota</taxon>
        <taxon>Clostridia</taxon>
        <taxon>Eubacteriales</taxon>
        <taxon>Clostridiaceae</taxon>
        <taxon>Clostridium</taxon>
    </lineage>
</organism>
<sequence length="86" mass="10360">MEVSTQIYQSPDFKVYKTGDGYIVHNRHKDFKYGHTHVKKYDICMVMIKLVEKKRMPKSHSKYFIESLLRISNDRKYIKKIKQYAG</sequence>